<reference evidence="1 2" key="1">
    <citation type="journal article" date="2019" name="Int. J. Syst. Evol. Microbiol.">
        <title>The Global Catalogue of Microorganisms (GCM) 10K type strain sequencing project: providing services to taxonomists for standard genome sequencing and annotation.</title>
        <authorList>
            <consortium name="The Broad Institute Genomics Platform"/>
            <consortium name="The Broad Institute Genome Sequencing Center for Infectious Disease"/>
            <person name="Wu L."/>
            <person name="Ma J."/>
        </authorList>
    </citation>
    <scope>NUCLEOTIDE SEQUENCE [LARGE SCALE GENOMIC DNA]</scope>
    <source>
        <strain evidence="1 2">NBRC 111368</strain>
    </source>
</reference>
<comment type="caution">
    <text evidence="1">The sequence shown here is derived from an EMBL/GenBank/DDBJ whole genome shotgun (WGS) entry which is preliminary data.</text>
</comment>
<dbReference type="GO" id="GO:0016787">
    <property type="term" value="F:hydrolase activity"/>
    <property type="evidence" value="ECO:0007669"/>
    <property type="project" value="UniProtKB-KW"/>
</dbReference>
<keyword evidence="1" id="KW-0378">Hydrolase</keyword>
<keyword evidence="2" id="KW-1185">Reference proteome</keyword>
<proteinExistence type="predicted"/>
<feature type="non-terminal residue" evidence="1">
    <location>
        <position position="1"/>
    </location>
</feature>
<evidence type="ECO:0000313" key="2">
    <source>
        <dbReference type="Proteomes" id="UP001596328"/>
    </source>
</evidence>
<protein>
    <submittedName>
        <fullName evidence="1">Alpha/beta fold hydrolase</fullName>
    </submittedName>
</protein>
<dbReference type="Proteomes" id="UP001596328">
    <property type="component" value="Unassembled WGS sequence"/>
</dbReference>
<evidence type="ECO:0000313" key="1">
    <source>
        <dbReference type="EMBL" id="MFC6725046.1"/>
    </source>
</evidence>
<dbReference type="AlphaFoldDB" id="A0ABD5S0C2"/>
<dbReference type="SUPFAM" id="SSF53474">
    <property type="entry name" value="alpha/beta-Hydrolases"/>
    <property type="match status" value="1"/>
</dbReference>
<gene>
    <name evidence="1" type="ORF">ACFQE1_11820</name>
</gene>
<organism evidence="1 2">
    <name type="scientific">Halobium palmae</name>
    <dbReference type="NCBI Taxonomy" id="1776492"/>
    <lineage>
        <taxon>Archaea</taxon>
        <taxon>Methanobacteriati</taxon>
        <taxon>Methanobacteriota</taxon>
        <taxon>Stenosarchaea group</taxon>
        <taxon>Halobacteria</taxon>
        <taxon>Halobacteriales</taxon>
        <taxon>Haloferacaceae</taxon>
        <taxon>Halobium</taxon>
    </lineage>
</organism>
<sequence length="84" mass="9735">ALTAMLNWYRAGARERPKPRTERVTQPTLVLWGAGEPFLNKSMAWESADMCEDGRVHLYDDCTHWLHHEQPVKVAERVVEFLGE</sequence>
<accession>A0ABD5S0C2</accession>
<name>A0ABD5S0C2_9EURY</name>
<dbReference type="EMBL" id="JBHSWU010000368">
    <property type="protein sequence ID" value="MFC6725046.1"/>
    <property type="molecule type" value="Genomic_DNA"/>
</dbReference>
<dbReference type="Gene3D" id="3.40.50.1820">
    <property type="entry name" value="alpha/beta hydrolase"/>
    <property type="match status" value="1"/>
</dbReference>
<dbReference type="InterPro" id="IPR029058">
    <property type="entry name" value="AB_hydrolase_fold"/>
</dbReference>